<dbReference type="PROSITE" id="PS50935">
    <property type="entry name" value="SSB"/>
    <property type="match status" value="1"/>
</dbReference>
<dbReference type="GO" id="GO:0003697">
    <property type="term" value="F:single-stranded DNA binding"/>
    <property type="evidence" value="ECO:0007669"/>
    <property type="project" value="InterPro"/>
</dbReference>
<dbReference type="InterPro" id="IPR012340">
    <property type="entry name" value="NA-bd_OB-fold"/>
</dbReference>
<dbReference type="AlphaFoldDB" id="A0A937KDR2"/>
<dbReference type="HAMAP" id="MF_00984">
    <property type="entry name" value="SSB"/>
    <property type="match status" value="1"/>
</dbReference>
<dbReference type="GO" id="GO:0006260">
    <property type="term" value="P:DNA replication"/>
    <property type="evidence" value="ECO:0007669"/>
    <property type="project" value="InterPro"/>
</dbReference>
<organism evidence="4 5">
    <name type="scientific">Fulvivirga marina</name>
    <dbReference type="NCBI Taxonomy" id="2494733"/>
    <lineage>
        <taxon>Bacteria</taxon>
        <taxon>Pseudomonadati</taxon>
        <taxon>Bacteroidota</taxon>
        <taxon>Cytophagia</taxon>
        <taxon>Cytophagales</taxon>
        <taxon>Fulvivirgaceae</taxon>
        <taxon>Fulvivirga</taxon>
    </lineage>
</organism>
<dbReference type="Pfam" id="PF00436">
    <property type="entry name" value="SSB"/>
    <property type="match status" value="1"/>
</dbReference>
<dbReference type="GO" id="GO:0009295">
    <property type="term" value="C:nucleoid"/>
    <property type="evidence" value="ECO:0007669"/>
    <property type="project" value="TreeGrafter"/>
</dbReference>
<accession>A0A937KDR2</accession>
<dbReference type="SUPFAM" id="SSF50249">
    <property type="entry name" value="Nucleic acid-binding proteins"/>
    <property type="match status" value="1"/>
</dbReference>
<protein>
    <recommendedName>
        <fullName evidence="3">Single-stranded DNA-binding protein</fullName>
    </recommendedName>
</protein>
<dbReference type="PANTHER" id="PTHR10302">
    <property type="entry name" value="SINGLE-STRANDED DNA-BINDING PROTEIN"/>
    <property type="match status" value="1"/>
</dbReference>
<evidence type="ECO:0000256" key="1">
    <source>
        <dbReference type="ARBA" id="ARBA00023125"/>
    </source>
</evidence>
<evidence type="ECO:0000313" key="5">
    <source>
        <dbReference type="Proteomes" id="UP000614216"/>
    </source>
</evidence>
<sequence length="123" mass="13837">MKNLRNSVNLIGRLGQDPILKDLNNGKTVATFSVATSESYYNVQGEKIEDTQWHHVVAWGKPGEIAAQYLKKGQEVAIEGKLIHRSYETGSGERKYITEINLNSILMLVVISVGLCQSFRCYY</sequence>
<dbReference type="CDD" id="cd04496">
    <property type="entry name" value="SSB_OBF"/>
    <property type="match status" value="1"/>
</dbReference>
<feature type="non-terminal residue" evidence="4">
    <location>
        <position position="123"/>
    </location>
</feature>
<proteinExistence type="inferred from homology"/>
<dbReference type="PANTHER" id="PTHR10302:SF27">
    <property type="entry name" value="SINGLE-STRANDED DNA-BINDING PROTEIN"/>
    <property type="match status" value="1"/>
</dbReference>
<keyword evidence="5" id="KW-1185">Reference proteome</keyword>
<keyword evidence="1 2" id="KW-0238">DNA-binding</keyword>
<dbReference type="InterPro" id="IPR011344">
    <property type="entry name" value="ssDNA-bd"/>
</dbReference>
<gene>
    <name evidence="4" type="primary">ssb</name>
    <name evidence="4" type="ORF">JMN32_20620</name>
</gene>
<evidence type="ECO:0000256" key="2">
    <source>
        <dbReference type="PROSITE-ProRule" id="PRU00252"/>
    </source>
</evidence>
<comment type="caution">
    <text evidence="4">The sequence shown here is derived from an EMBL/GenBank/DDBJ whole genome shotgun (WGS) entry which is preliminary data.</text>
</comment>
<dbReference type="InterPro" id="IPR000424">
    <property type="entry name" value="Primosome_PriB/ssb"/>
</dbReference>
<name>A0A937KDR2_9BACT</name>
<evidence type="ECO:0000256" key="3">
    <source>
        <dbReference type="RuleBase" id="RU000524"/>
    </source>
</evidence>
<dbReference type="NCBIfam" id="TIGR00621">
    <property type="entry name" value="ssb"/>
    <property type="match status" value="1"/>
</dbReference>
<dbReference type="EMBL" id="JAEUGD010000064">
    <property type="protein sequence ID" value="MBL6448729.1"/>
    <property type="molecule type" value="Genomic_DNA"/>
</dbReference>
<reference evidence="4" key="1">
    <citation type="submission" date="2021-01" db="EMBL/GenBank/DDBJ databases">
        <title>Fulvivirga kasyanovii gen. nov., sp nov., a novel member of the phylum Bacteroidetes isolated from seawater in a mussel farm.</title>
        <authorList>
            <person name="Zhao L.-H."/>
            <person name="Wang Z.-J."/>
        </authorList>
    </citation>
    <scope>NUCLEOTIDE SEQUENCE</scope>
    <source>
        <strain evidence="4">29W222</strain>
    </source>
</reference>
<dbReference type="Proteomes" id="UP000614216">
    <property type="component" value="Unassembled WGS sequence"/>
</dbReference>
<evidence type="ECO:0000313" key="4">
    <source>
        <dbReference type="EMBL" id="MBL6448729.1"/>
    </source>
</evidence>
<dbReference type="PIRSF" id="PIRSF002070">
    <property type="entry name" value="SSB"/>
    <property type="match status" value="1"/>
</dbReference>
<dbReference type="Gene3D" id="2.40.50.140">
    <property type="entry name" value="Nucleic acid-binding proteins"/>
    <property type="match status" value="1"/>
</dbReference>